<protein>
    <submittedName>
        <fullName evidence="1">Phage protein</fullName>
    </submittedName>
</protein>
<evidence type="ECO:0000313" key="1">
    <source>
        <dbReference type="EMBL" id="MFC3638232.1"/>
    </source>
</evidence>
<comment type="caution">
    <text evidence="1">The sequence shown here is derived from an EMBL/GenBank/DDBJ whole genome shotgun (WGS) entry which is preliminary data.</text>
</comment>
<evidence type="ECO:0000313" key="2">
    <source>
        <dbReference type="Proteomes" id="UP001595704"/>
    </source>
</evidence>
<reference evidence="2" key="1">
    <citation type="journal article" date="2019" name="Int. J. Syst. Evol. Microbiol.">
        <title>The Global Catalogue of Microorganisms (GCM) 10K type strain sequencing project: providing services to taxonomists for standard genome sequencing and annotation.</title>
        <authorList>
            <consortium name="The Broad Institute Genomics Platform"/>
            <consortium name="The Broad Institute Genome Sequencing Center for Infectious Disease"/>
            <person name="Wu L."/>
            <person name="Ma J."/>
        </authorList>
    </citation>
    <scope>NUCLEOTIDE SEQUENCE [LARGE SCALE GENOMIC DNA]</scope>
    <source>
        <strain evidence="2">KCTC 42282</strain>
    </source>
</reference>
<accession>A0ABV7UHM7</accession>
<keyword evidence="2" id="KW-1185">Reference proteome</keyword>
<sequence length="314" mass="34800">MARQWIRKCSLIVGDSGGNGLELSEFRIRFEVCKYPMQTPGFARIRIYNLSDDTANRIQKEFTKIVLKAGYEDESDFGVIFTGNVKQWRKGRENPVDTYLDVMAADGDQAYNYAVVNKTLAAGHTHKDTLQAISEAFKKYGVTLGHVADLGQTVFPRSRPMFGMARDYLRVLARSTGTFWTIQDEKIQIVKTNEALPGKAFVLNSDTGLIGMPEQTMGGIIARCLLNPNIRINGQVKIDQKSVQQALRGPTIEDGAKAPQLPGIAADGMYKVMYETFIGDTRGPPWYCDLVLQSMNPADNPIPAPLTNGLTNEP</sequence>
<dbReference type="Pfam" id="PF22759">
    <property type="entry name" value="E217_GP41"/>
    <property type="match status" value="1"/>
</dbReference>
<dbReference type="NCBIfam" id="NF047561">
    <property type="entry name" value="orf58_phage_fam"/>
    <property type="match status" value="1"/>
</dbReference>
<dbReference type="InterPro" id="IPR054496">
    <property type="entry name" value="E217_GP41"/>
</dbReference>
<gene>
    <name evidence="1" type="ORF">ACFONL_12760</name>
</gene>
<name>A0ABV7UHM7_9HYPH</name>
<dbReference type="EMBL" id="JBHRYC010000061">
    <property type="protein sequence ID" value="MFC3638232.1"/>
    <property type="molecule type" value="Genomic_DNA"/>
</dbReference>
<proteinExistence type="predicted"/>
<dbReference type="Proteomes" id="UP001595704">
    <property type="component" value="Unassembled WGS sequence"/>
</dbReference>
<dbReference type="RefSeq" id="WP_191320411.1">
    <property type="nucleotide sequence ID" value="NZ_BNCG01000017.1"/>
</dbReference>
<organism evidence="1 2">
    <name type="scientific">Camelimonas fluminis</name>
    <dbReference type="NCBI Taxonomy" id="1576911"/>
    <lineage>
        <taxon>Bacteria</taxon>
        <taxon>Pseudomonadati</taxon>
        <taxon>Pseudomonadota</taxon>
        <taxon>Alphaproteobacteria</taxon>
        <taxon>Hyphomicrobiales</taxon>
        <taxon>Chelatococcaceae</taxon>
        <taxon>Camelimonas</taxon>
    </lineage>
</organism>